<dbReference type="EMBL" id="CAJZBQ010000036">
    <property type="protein sequence ID" value="CAG9324267.1"/>
    <property type="molecule type" value="Genomic_DNA"/>
</dbReference>
<dbReference type="InterPro" id="IPR019734">
    <property type="entry name" value="TPR_rpt"/>
</dbReference>
<evidence type="ECO:0000313" key="1">
    <source>
        <dbReference type="EMBL" id="CAG9324267.1"/>
    </source>
</evidence>
<reference evidence="1" key="1">
    <citation type="submission" date="2021-09" db="EMBL/GenBank/DDBJ databases">
        <authorList>
            <consortium name="AG Swart"/>
            <person name="Singh M."/>
            <person name="Singh A."/>
            <person name="Seah K."/>
            <person name="Emmerich C."/>
        </authorList>
    </citation>
    <scope>NUCLEOTIDE SEQUENCE</scope>
    <source>
        <strain evidence="1">ATCC30299</strain>
    </source>
</reference>
<dbReference type="InterPro" id="IPR011990">
    <property type="entry name" value="TPR-like_helical_dom_sf"/>
</dbReference>
<proteinExistence type="predicted"/>
<dbReference type="Gene3D" id="1.25.40.10">
    <property type="entry name" value="Tetratricopeptide repeat domain"/>
    <property type="match status" value="2"/>
</dbReference>
<accession>A0AAU9JGJ6</accession>
<dbReference type="Proteomes" id="UP001162131">
    <property type="component" value="Unassembled WGS sequence"/>
</dbReference>
<dbReference type="SMART" id="SM00028">
    <property type="entry name" value="TPR"/>
    <property type="match status" value="5"/>
</dbReference>
<evidence type="ECO:0008006" key="3">
    <source>
        <dbReference type="Google" id="ProtNLM"/>
    </source>
</evidence>
<gene>
    <name evidence="1" type="ORF">BSTOLATCC_MIC36062</name>
</gene>
<comment type="caution">
    <text evidence="1">The sequence shown here is derived from an EMBL/GenBank/DDBJ whole genome shotgun (WGS) entry which is preliminary data.</text>
</comment>
<keyword evidence="2" id="KW-1185">Reference proteome</keyword>
<name>A0AAU9JGJ6_9CILI</name>
<dbReference type="SUPFAM" id="SSF48452">
    <property type="entry name" value="TPR-like"/>
    <property type="match status" value="2"/>
</dbReference>
<organism evidence="1 2">
    <name type="scientific">Blepharisma stoltei</name>
    <dbReference type="NCBI Taxonomy" id="1481888"/>
    <lineage>
        <taxon>Eukaryota</taxon>
        <taxon>Sar</taxon>
        <taxon>Alveolata</taxon>
        <taxon>Ciliophora</taxon>
        <taxon>Postciliodesmatophora</taxon>
        <taxon>Heterotrichea</taxon>
        <taxon>Heterotrichida</taxon>
        <taxon>Blepharismidae</taxon>
        <taxon>Blepharisma</taxon>
    </lineage>
</organism>
<dbReference type="Pfam" id="PF13374">
    <property type="entry name" value="TPR_10"/>
    <property type="match status" value="1"/>
</dbReference>
<dbReference type="AlphaFoldDB" id="A0AAU9JGJ6"/>
<protein>
    <recommendedName>
        <fullName evidence="3">Tetratricopeptide repeat protein</fullName>
    </recommendedName>
</protein>
<sequence>MILEIIKIMKPCFDNKAYFYEIIGSIYLELSDFRNSTKNFWKSIKICNKTKSSMFMLYFNLFQAYYLLKRDMKTALKMITNAKSCLGLLLLSHTYYKTAYFALINVYYNMHLYEDALECYERIKNYCTSFELRNIKFIVGDIYLWKENYDKALEIFTEIKEHLLTLPEANNSLLFVVSAFIGELLYRKGNMEGAFNSFSNCFRIIYSYKHSEVNDNLLPFYKVFQFFLKISDYEKCEIIVSQAIKLLENKVHRKDDLALFLILKAKILIFKKLIQEAELCLINAEEILNLEKIISCQHRNLDPNRINQSLIWTGITEVYINLNKDEYYLKAEKTLKYLEASYSVSHLDDWSNIANMYALFGILYCRQEKWNESKKFLEKVLDISRKHRGCYDNDEFIKKLYMSIDDAS</sequence>
<evidence type="ECO:0000313" key="2">
    <source>
        <dbReference type="Proteomes" id="UP001162131"/>
    </source>
</evidence>